<dbReference type="AlphaFoldDB" id="A0A1G8IRK2"/>
<gene>
    <name evidence="7" type="ORF">SAMN05216588_11330</name>
</gene>
<keyword evidence="4" id="KW-0804">Transcription</keyword>
<dbReference type="Pfam" id="PF12833">
    <property type="entry name" value="HTH_18"/>
    <property type="match status" value="1"/>
</dbReference>
<keyword evidence="3" id="KW-0010">Activator</keyword>
<dbReference type="PROSITE" id="PS01124">
    <property type="entry name" value="HTH_ARAC_FAMILY_2"/>
    <property type="match status" value="1"/>
</dbReference>
<organism evidence="7 8">
    <name type="scientific">Phytopseudomonas flavescens</name>
    <dbReference type="NCBI Taxonomy" id="29435"/>
    <lineage>
        <taxon>Bacteria</taxon>
        <taxon>Pseudomonadati</taxon>
        <taxon>Pseudomonadota</taxon>
        <taxon>Gammaproteobacteria</taxon>
        <taxon>Pseudomonadales</taxon>
        <taxon>Pseudomonadaceae</taxon>
        <taxon>Phytopseudomonas</taxon>
    </lineage>
</organism>
<proteinExistence type="predicted"/>
<dbReference type="STRING" id="29435.SAMN05216588_11330"/>
<evidence type="ECO:0000256" key="1">
    <source>
        <dbReference type="ARBA" id="ARBA00023015"/>
    </source>
</evidence>
<dbReference type="SUPFAM" id="SSF46689">
    <property type="entry name" value="Homeodomain-like"/>
    <property type="match status" value="1"/>
</dbReference>
<dbReference type="PANTHER" id="PTHR46796">
    <property type="entry name" value="HTH-TYPE TRANSCRIPTIONAL ACTIVATOR RHAS-RELATED"/>
    <property type="match status" value="1"/>
</dbReference>
<dbReference type="PRINTS" id="PR00032">
    <property type="entry name" value="HTHARAC"/>
</dbReference>
<dbReference type="InterPro" id="IPR035418">
    <property type="entry name" value="AraC-bd_2"/>
</dbReference>
<dbReference type="RefSeq" id="WP_084307371.1">
    <property type="nucleotide sequence ID" value="NZ_FNDG01000013.1"/>
</dbReference>
<accession>A0A1G8IRK2</accession>
<evidence type="ECO:0000256" key="5">
    <source>
        <dbReference type="ARBA" id="ARBA00037345"/>
    </source>
</evidence>
<dbReference type="GO" id="GO:0043565">
    <property type="term" value="F:sequence-specific DNA binding"/>
    <property type="evidence" value="ECO:0007669"/>
    <property type="project" value="InterPro"/>
</dbReference>
<dbReference type="Pfam" id="PF14525">
    <property type="entry name" value="AraC_binding_2"/>
    <property type="match status" value="1"/>
</dbReference>
<dbReference type="SMART" id="SM00342">
    <property type="entry name" value="HTH_ARAC"/>
    <property type="match status" value="1"/>
</dbReference>
<evidence type="ECO:0000256" key="2">
    <source>
        <dbReference type="ARBA" id="ARBA00023125"/>
    </source>
</evidence>
<dbReference type="GO" id="GO:0003700">
    <property type="term" value="F:DNA-binding transcription factor activity"/>
    <property type="evidence" value="ECO:0007669"/>
    <property type="project" value="InterPro"/>
</dbReference>
<dbReference type="InterPro" id="IPR050204">
    <property type="entry name" value="AraC_XylS_family_regulators"/>
</dbReference>
<keyword evidence="2" id="KW-0238">DNA-binding</keyword>
<evidence type="ECO:0000313" key="8">
    <source>
        <dbReference type="Proteomes" id="UP000198606"/>
    </source>
</evidence>
<keyword evidence="1" id="KW-0805">Transcription regulation</keyword>
<dbReference type="PANTHER" id="PTHR46796:SF6">
    <property type="entry name" value="ARAC SUBFAMILY"/>
    <property type="match status" value="1"/>
</dbReference>
<dbReference type="EMBL" id="FNDG01000013">
    <property type="protein sequence ID" value="SDI21628.1"/>
    <property type="molecule type" value="Genomic_DNA"/>
</dbReference>
<reference evidence="7 8" key="1">
    <citation type="submission" date="2016-10" db="EMBL/GenBank/DDBJ databases">
        <authorList>
            <person name="de Groot N.N."/>
        </authorList>
    </citation>
    <scope>NUCLEOTIDE SEQUENCE [LARGE SCALE GENOMIC DNA]</scope>
    <source>
        <strain evidence="7 8">LMG 18387</strain>
    </source>
</reference>
<evidence type="ECO:0000313" key="7">
    <source>
        <dbReference type="EMBL" id="SDI21628.1"/>
    </source>
</evidence>
<comment type="function">
    <text evidence="5">Regulatory protein of the TOL plasmid xyl operons. XylS activates the xylXYZLTEGFJQKIH operon required for the degradation of toluene, m-xylene and p-xylene.</text>
</comment>
<evidence type="ECO:0000259" key="6">
    <source>
        <dbReference type="PROSITE" id="PS01124"/>
    </source>
</evidence>
<sequence>MTIIYDTRSVAPAERLAYWQEVVCDTFVQLDCVTGDPGQFEGRLLAGSVADLDLVAVSGSPQQVLRTPQRIARSEREFVLLSLAHEGRFMVHQDGREGHLEAGGLAIYDTRSPYELHFDGAFRQTVVRIPREALQRRLDRLEYLTALPLSRHDPLARLAFDFLSGLGELQALDHTRQSLLAEQGLDLLAMALAERGRDQVPGQVRQTALLFRVKAHIQARLASPDLSLTEVAQQFGVSTRYINSLFQAEGSSFGRHVLGMRLQRCARDLRSPQLAAKRVNDIAYRWGFNDSSHFCRVFRERFGMTARAYREYAQSSTERENA</sequence>
<evidence type="ECO:0000256" key="4">
    <source>
        <dbReference type="ARBA" id="ARBA00023163"/>
    </source>
</evidence>
<dbReference type="InterPro" id="IPR009057">
    <property type="entry name" value="Homeodomain-like_sf"/>
</dbReference>
<name>A0A1G8IRK2_9GAMM</name>
<protein>
    <submittedName>
        <fullName evidence="7">Helix-turn-helix domain-containing protein</fullName>
    </submittedName>
</protein>
<dbReference type="InterPro" id="IPR020449">
    <property type="entry name" value="Tscrpt_reg_AraC-type_HTH"/>
</dbReference>
<dbReference type="Gene3D" id="1.10.10.60">
    <property type="entry name" value="Homeodomain-like"/>
    <property type="match status" value="1"/>
</dbReference>
<evidence type="ECO:0000256" key="3">
    <source>
        <dbReference type="ARBA" id="ARBA00023159"/>
    </source>
</evidence>
<feature type="domain" description="HTH araC/xylS-type" evidence="6">
    <location>
        <begin position="211"/>
        <end position="312"/>
    </location>
</feature>
<dbReference type="Proteomes" id="UP000198606">
    <property type="component" value="Unassembled WGS sequence"/>
</dbReference>
<dbReference type="InterPro" id="IPR018060">
    <property type="entry name" value="HTH_AraC"/>
</dbReference>